<evidence type="ECO:0000313" key="2">
    <source>
        <dbReference type="Proteomes" id="UP000003327"/>
    </source>
</evidence>
<protein>
    <submittedName>
        <fullName evidence="1">Uncharacterized protein</fullName>
    </submittedName>
</protein>
<accession>C9MLX7</accession>
<sequence>MKEASPHNEETPFSIGKGRFFICKSVTRANRTQPRYTELYGTEHLSRPSLQTEVIIILNYTRVFVKLWRLVKTL</sequence>
<proteinExistence type="predicted"/>
<comment type="caution">
    <text evidence="1">The sequence shown here is derived from an EMBL/GenBank/DDBJ whole genome shotgun (WGS) entry which is preliminary data.</text>
</comment>
<evidence type="ECO:0000313" key="1">
    <source>
        <dbReference type="EMBL" id="EEX19661.1"/>
    </source>
</evidence>
<dbReference type="EMBL" id="ACVA01000013">
    <property type="protein sequence ID" value="EEX19661.1"/>
    <property type="molecule type" value="Genomic_DNA"/>
</dbReference>
<name>C9MLX7_9BACT</name>
<reference evidence="1 2" key="1">
    <citation type="submission" date="2009-09" db="EMBL/GenBank/DDBJ databases">
        <authorList>
            <person name="Weinstock G."/>
            <person name="Sodergren E."/>
            <person name="Clifton S."/>
            <person name="Fulton L."/>
            <person name="Fulton B."/>
            <person name="Courtney L."/>
            <person name="Fronick C."/>
            <person name="Harrison M."/>
            <person name="Strong C."/>
            <person name="Farmer C."/>
            <person name="Delahaunty K."/>
            <person name="Markovic C."/>
            <person name="Hall O."/>
            <person name="Minx P."/>
            <person name="Tomlinson C."/>
            <person name="Mitreva M."/>
            <person name="Nelson J."/>
            <person name="Hou S."/>
            <person name="Wollam A."/>
            <person name="Pepin K.H."/>
            <person name="Johnson M."/>
            <person name="Bhonagiri V."/>
            <person name="Nash W.E."/>
            <person name="Warren W."/>
            <person name="Chinwalla A."/>
            <person name="Mardis E.R."/>
            <person name="Wilson R.K."/>
        </authorList>
    </citation>
    <scope>NUCLEOTIDE SEQUENCE [LARGE SCALE GENOMIC DNA]</scope>
    <source>
        <strain evidence="1 2">F0319</strain>
    </source>
</reference>
<dbReference type="HOGENOM" id="CLU_2684788_0_0_10"/>
<dbReference type="AlphaFoldDB" id="C9MLX7"/>
<organism evidence="1 2">
    <name type="scientific">Prevotella veroralis F0319</name>
    <dbReference type="NCBI Taxonomy" id="649761"/>
    <lineage>
        <taxon>Bacteria</taxon>
        <taxon>Pseudomonadati</taxon>
        <taxon>Bacteroidota</taxon>
        <taxon>Bacteroidia</taxon>
        <taxon>Bacteroidales</taxon>
        <taxon>Prevotellaceae</taxon>
        <taxon>Prevotella</taxon>
    </lineage>
</organism>
<keyword evidence="2" id="KW-1185">Reference proteome</keyword>
<dbReference type="Proteomes" id="UP000003327">
    <property type="component" value="Unassembled WGS sequence"/>
</dbReference>
<dbReference type="STRING" id="649761.HMPREF0973_00603"/>
<gene>
    <name evidence="1" type="ORF">HMPREF0973_00603</name>
</gene>